<feature type="transmembrane region" description="Helical" evidence="2">
    <location>
        <begin position="118"/>
        <end position="137"/>
    </location>
</feature>
<evidence type="ECO:0000256" key="1">
    <source>
        <dbReference type="SAM" id="Coils"/>
    </source>
</evidence>
<name>A0ABY6N4A9_9ALTE</name>
<feature type="transmembrane region" description="Helical" evidence="2">
    <location>
        <begin position="143"/>
        <end position="165"/>
    </location>
</feature>
<feature type="transmembrane region" description="Helical" evidence="2">
    <location>
        <begin position="90"/>
        <end position="111"/>
    </location>
</feature>
<keyword evidence="1" id="KW-0175">Coiled coil</keyword>
<keyword evidence="4" id="KW-1185">Reference proteome</keyword>
<gene>
    <name evidence="3" type="ORF">NKI27_04145</name>
</gene>
<dbReference type="EMBL" id="CP100390">
    <property type="protein sequence ID" value="UZE96951.1"/>
    <property type="molecule type" value="Genomic_DNA"/>
</dbReference>
<feature type="coiled-coil region" evidence="1">
    <location>
        <begin position="203"/>
        <end position="234"/>
    </location>
</feature>
<proteinExistence type="predicted"/>
<evidence type="ECO:0000256" key="2">
    <source>
        <dbReference type="SAM" id="Phobius"/>
    </source>
</evidence>
<keyword evidence="2" id="KW-1133">Transmembrane helix</keyword>
<reference evidence="3" key="1">
    <citation type="submission" date="2022-06" db="EMBL/GenBank/DDBJ databases">
        <title>Alkalimarinus sp. nov., isolated from gut of a Alitta virens.</title>
        <authorList>
            <person name="Yang A.I."/>
            <person name="Shin N.-R."/>
        </authorList>
    </citation>
    <scope>NUCLEOTIDE SEQUENCE</scope>
    <source>
        <strain evidence="3">A2M4</strain>
    </source>
</reference>
<feature type="transmembrane region" description="Helical" evidence="2">
    <location>
        <begin position="247"/>
        <end position="274"/>
    </location>
</feature>
<evidence type="ECO:0000313" key="3">
    <source>
        <dbReference type="EMBL" id="UZE96951.1"/>
    </source>
</evidence>
<accession>A0ABY6N4A9</accession>
<protein>
    <submittedName>
        <fullName evidence="3">Uncharacterized protein</fullName>
    </submittedName>
</protein>
<keyword evidence="2" id="KW-0472">Membrane</keyword>
<sequence>MRSIKFKVSVSVAALLVVVLSLTGWIDNKGSEYASEQIKVAAITYGVARSLNAGISVAQGTEITLSPAGVGTSLSVGELLDPVNDMVERFSLVVLAAITSLGIQQILISIASTKLSNLLVVISTISCLAICIKPKLASQGFRIVAFKACLLLIVFRFFISLSLLLNQAVYVNIIENEQTESLASLKISAGEIKTVTSPQDYSNNSEGSLYDELKNKLENLKESMSNALDLEKLKNKANKTIDSMTDLIISFVLLTLLMPIAFLWFGIKLIGYIITYKPKLSVD</sequence>
<keyword evidence="2" id="KW-0812">Transmembrane</keyword>
<evidence type="ECO:0000313" key="4">
    <source>
        <dbReference type="Proteomes" id="UP001163739"/>
    </source>
</evidence>
<dbReference type="RefSeq" id="WP_265048432.1">
    <property type="nucleotide sequence ID" value="NZ_CP100390.1"/>
</dbReference>
<organism evidence="3 4">
    <name type="scientific">Alkalimarinus alittae</name>
    <dbReference type="NCBI Taxonomy" id="2961619"/>
    <lineage>
        <taxon>Bacteria</taxon>
        <taxon>Pseudomonadati</taxon>
        <taxon>Pseudomonadota</taxon>
        <taxon>Gammaproteobacteria</taxon>
        <taxon>Alteromonadales</taxon>
        <taxon>Alteromonadaceae</taxon>
        <taxon>Alkalimarinus</taxon>
    </lineage>
</organism>
<dbReference type="Proteomes" id="UP001163739">
    <property type="component" value="Chromosome"/>
</dbReference>